<accession>A0ABQ8BXQ9</accession>
<organism evidence="1 2">
    <name type="scientific">Brassica napus</name>
    <name type="common">Rape</name>
    <dbReference type="NCBI Taxonomy" id="3708"/>
    <lineage>
        <taxon>Eukaryota</taxon>
        <taxon>Viridiplantae</taxon>
        <taxon>Streptophyta</taxon>
        <taxon>Embryophyta</taxon>
        <taxon>Tracheophyta</taxon>
        <taxon>Spermatophyta</taxon>
        <taxon>Magnoliopsida</taxon>
        <taxon>eudicotyledons</taxon>
        <taxon>Gunneridae</taxon>
        <taxon>Pentapetalae</taxon>
        <taxon>rosids</taxon>
        <taxon>malvids</taxon>
        <taxon>Brassicales</taxon>
        <taxon>Brassicaceae</taxon>
        <taxon>Brassiceae</taxon>
        <taxon>Brassica</taxon>
    </lineage>
</organism>
<comment type="caution">
    <text evidence="1">The sequence shown here is derived from an EMBL/GenBank/DDBJ whole genome shotgun (WGS) entry which is preliminary data.</text>
</comment>
<protein>
    <recommendedName>
        <fullName evidence="3">S-protein homolog</fullName>
    </recommendedName>
</protein>
<name>A0ABQ8BXQ9_BRANA</name>
<proteinExistence type="predicted"/>
<keyword evidence="2" id="KW-1185">Reference proteome</keyword>
<evidence type="ECO:0000313" key="1">
    <source>
        <dbReference type="EMBL" id="KAH0909574.1"/>
    </source>
</evidence>
<dbReference type="EMBL" id="JAGKQM010000009">
    <property type="protein sequence ID" value="KAH0909574.1"/>
    <property type="molecule type" value="Genomic_DNA"/>
</dbReference>
<reference evidence="1 2" key="1">
    <citation type="submission" date="2021-05" db="EMBL/GenBank/DDBJ databases">
        <title>Genome Assembly of Synthetic Allotetraploid Brassica napus Reveals Homoeologous Exchanges between Subgenomes.</title>
        <authorList>
            <person name="Davis J.T."/>
        </authorList>
    </citation>
    <scope>NUCLEOTIDE SEQUENCE [LARGE SCALE GENOMIC DNA]</scope>
    <source>
        <strain evidence="2">cv. Da-Ae</strain>
        <tissue evidence="1">Seedling</tissue>
    </source>
</reference>
<dbReference type="Proteomes" id="UP000824890">
    <property type="component" value="Unassembled WGS sequence"/>
</dbReference>
<sequence>MSPSSYQFSLTRLGIYPLSLHGFCKDRFNGTYKPVWLYNSQEFDDVTTTCEVFDYSTNAWRYVVTPASPCEIT</sequence>
<evidence type="ECO:0008006" key="3">
    <source>
        <dbReference type="Google" id="ProtNLM"/>
    </source>
</evidence>
<evidence type="ECO:0000313" key="2">
    <source>
        <dbReference type="Proteomes" id="UP000824890"/>
    </source>
</evidence>
<gene>
    <name evidence="1" type="ORF">HID58_032895</name>
</gene>